<comment type="caution">
    <text evidence="2">The sequence shown here is derived from an EMBL/GenBank/DDBJ whole genome shotgun (WGS) entry which is preliminary data.</text>
</comment>
<evidence type="ECO:0000313" key="2">
    <source>
        <dbReference type="EMBL" id="KAK5985332.1"/>
    </source>
</evidence>
<protein>
    <submittedName>
        <fullName evidence="2">Uncharacterized protein</fullName>
    </submittedName>
</protein>
<accession>A0AAN8G1E6</accession>
<keyword evidence="3" id="KW-1185">Reference proteome</keyword>
<sequence length="71" mass="8176">MLPRTRRTPVVIGLLLVLFRLSSCLLINWDSDIIATKQESEYAERDALSLYFGGSKNNLTLFPSYEVIRDR</sequence>
<keyword evidence="1" id="KW-0732">Signal</keyword>
<organism evidence="2 3">
    <name type="scientific">Trichostrongylus colubriformis</name>
    <name type="common">Black scour worm</name>
    <dbReference type="NCBI Taxonomy" id="6319"/>
    <lineage>
        <taxon>Eukaryota</taxon>
        <taxon>Metazoa</taxon>
        <taxon>Ecdysozoa</taxon>
        <taxon>Nematoda</taxon>
        <taxon>Chromadorea</taxon>
        <taxon>Rhabditida</taxon>
        <taxon>Rhabditina</taxon>
        <taxon>Rhabditomorpha</taxon>
        <taxon>Strongyloidea</taxon>
        <taxon>Trichostrongylidae</taxon>
        <taxon>Trichostrongylus</taxon>
    </lineage>
</organism>
<feature type="chain" id="PRO_5043017441" evidence="1">
    <location>
        <begin position="25"/>
        <end position="71"/>
    </location>
</feature>
<reference evidence="2 3" key="1">
    <citation type="submission" date="2019-10" db="EMBL/GenBank/DDBJ databases">
        <title>Assembly and Annotation for the nematode Trichostrongylus colubriformis.</title>
        <authorList>
            <person name="Martin J."/>
        </authorList>
    </citation>
    <scope>NUCLEOTIDE SEQUENCE [LARGE SCALE GENOMIC DNA]</scope>
    <source>
        <strain evidence="2">G859</strain>
        <tissue evidence="2">Whole worm</tissue>
    </source>
</reference>
<name>A0AAN8G1E6_TRICO</name>
<dbReference type="AlphaFoldDB" id="A0AAN8G1E6"/>
<gene>
    <name evidence="2" type="ORF">GCK32_022064</name>
</gene>
<evidence type="ECO:0000256" key="1">
    <source>
        <dbReference type="SAM" id="SignalP"/>
    </source>
</evidence>
<feature type="signal peptide" evidence="1">
    <location>
        <begin position="1"/>
        <end position="24"/>
    </location>
</feature>
<evidence type="ECO:0000313" key="3">
    <source>
        <dbReference type="Proteomes" id="UP001331761"/>
    </source>
</evidence>
<dbReference type="Proteomes" id="UP001331761">
    <property type="component" value="Unassembled WGS sequence"/>
</dbReference>
<proteinExistence type="predicted"/>
<dbReference type="EMBL" id="WIXE01001863">
    <property type="protein sequence ID" value="KAK5985332.1"/>
    <property type="molecule type" value="Genomic_DNA"/>
</dbReference>